<protein>
    <submittedName>
        <fullName evidence="1">Uncharacterized protein</fullName>
    </submittedName>
</protein>
<keyword evidence="2" id="KW-1185">Reference proteome</keyword>
<proteinExistence type="predicted"/>
<dbReference type="RefSeq" id="YP_009626082.1">
    <property type="nucleotide sequence ID" value="NC_042136.1"/>
</dbReference>
<name>V9LZW0_9CAUD</name>
<organism evidence="1 2">
    <name type="scientific">Vibrio phage VP4B</name>
    <dbReference type="NCBI Taxonomy" id="1262540"/>
    <lineage>
        <taxon>Viruses</taxon>
        <taxon>Duplodnaviria</taxon>
        <taxon>Heunggongvirae</taxon>
        <taxon>Uroviricota</taxon>
        <taxon>Caudoviricetes</taxon>
        <taxon>Chimalliviridae</taxon>
        <taxon>Gorgonvirinae</taxon>
        <taxon>Tidunavirus</taxon>
        <taxon>Tidunavirus VP4B</taxon>
    </lineage>
</organism>
<dbReference type="GeneID" id="40102982"/>
<evidence type="ECO:0000313" key="1">
    <source>
        <dbReference type="EMBL" id="AGB07220.1"/>
    </source>
</evidence>
<sequence>MYLNYLTFIEETIMEMTKTTKARLATVAATAVNATVAATLFDSKAIAAYHLVTGGIQTAMTEVPDDFEYGNKEMAIHTGSMLAGGTLASSLLKVVGMAIDKATLPEEDEATTEEVNQLITELTGLENPEEA</sequence>
<dbReference type="EMBL" id="KC131130">
    <property type="protein sequence ID" value="AGB07220.1"/>
    <property type="molecule type" value="Genomic_DNA"/>
</dbReference>
<dbReference type="OrthoDB" id="39119at10239"/>
<evidence type="ECO:0000313" key="2">
    <source>
        <dbReference type="Proteomes" id="UP000272155"/>
    </source>
</evidence>
<dbReference type="Proteomes" id="UP000272155">
    <property type="component" value="Segment"/>
</dbReference>
<reference evidence="1 2" key="1">
    <citation type="submission" date="2012-11" db="EMBL/GenBank/DDBJ databases">
        <title>Complete genome sequence of a novel phiKZ-like Vibrio phage.</title>
        <authorList>
            <person name="Luo Z."/>
            <person name="Yu Y."/>
        </authorList>
    </citation>
    <scope>NUCLEOTIDE SEQUENCE [LARGE SCALE GENOMIC DNA]</scope>
</reference>
<accession>V9LZW0</accession>
<dbReference type="KEGG" id="vg:40102982"/>